<keyword evidence="4 6" id="KW-0804">Transcription</keyword>
<keyword evidence="2 6" id="KW-0678">Repressor</keyword>
<keyword evidence="3 6" id="KW-0805">Transcription regulation</keyword>
<dbReference type="KEGG" id="lang:109359570"/>
<dbReference type="GO" id="GO:0003677">
    <property type="term" value="F:DNA binding"/>
    <property type="evidence" value="ECO:0007669"/>
    <property type="project" value="InterPro"/>
</dbReference>
<evidence type="ECO:0000256" key="7">
    <source>
        <dbReference type="SAM" id="MobiDB-lite"/>
    </source>
</evidence>
<comment type="subcellular location">
    <subcellularLocation>
        <location evidence="1 6">Nucleus</location>
    </subcellularLocation>
</comment>
<organism evidence="9 10">
    <name type="scientific">Lupinus angustifolius</name>
    <name type="common">Narrow-leaved blue lupine</name>
    <dbReference type="NCBI Taxonomy" id="3871"/>
    <lineage>
        <taxon>Eukaryota</taxon>
        <taxon>Viridiplantae</taxon>
        <taxon>Streptophyta</taxon>
        <taxon>Embryophyta</taxon>
        <taxon>Tracheophyta</taxon>
        <taxon>Spermatophyta</taxon>
        <taxon>Magnoliopsida</taxon>
        <taxon>eudicotyledons</taxon>
        <taxon>Gunneridae</taxon>
        <taxon>Pentapetalae</taxon>
        <taxon>rosids</taxon>
        <taxon>fabids</taxon>
        <taxon>Fabales</taxon>
        <taxon>Fabaceae</taxon>
        <taxon>Papilionoideae</taxon>
        <taxon>50 kb inversion clade</taxon>
        <taxon>genistoids sensu lato</taxon>
        <taxon>core genistoids</taxon>
        <taxon>Genisteae</taxon>
        <taxon>Lupinus</taxon>
    </lineage>
</organism>
<evidence type="ECO:0000313" key="10">
    <source>
        <dbReference type="Proteomes" id="UP000188354"/>
    </source>
</evidence>
<evidence type="ECO:0000256" key="6">
    <source>
        <dbReference type="RuleBase" id="RU367028"/>
    </source>
</evidence>
<feature type="compositionally biased region" description="Polar residues" evidence="7">
    <location>
        <begin position="87"/>
        <end position="97"/>
    </location>
</feature>
<protein>
    <recommendedName>
        <fullName evidence="6">Transcription repressor</fullName>
    </recommendedName>
    <alternativeName>
        <fullName evidence="6">Ovate family protein</fullName>
    </alternativeName>
</protein>
<dbReference type="OMA" id="LVPNAWF"/>
<dbReference type="InterPro" id="IPR038933">
    <property type="entry name" value="Ovate"/>
</dbReference>
<dbReference type="NCBIfam" id="TIGR01568">
    <property type="entry name" value="A_thal_3678"/>
    <property type="match status" value="1"/>
</dbReference>
<dbReference type="OrthoDB" id="1928390at2759"/>
<feature type="domain" description="OVATE" evidence="8">
    <location>
        <begin position="345"/>
        <end position="404"/>
    </location>
</feature>
<keyword evidence="10" id="KW-1185">Reference proteome</keyword>
<dbReference type="Proteomes" id="UP000188354">
    <property type="component" value="Chromosome LG11"/>
</dbReference>
<reference evidence="9 10" key="1">
    <citation type="journal article" date="2017" name="Plant Biotechnol. J.">
        <title>A comprehensive draft genome sequence for lupin (Lupinus angustifolius), an emerging health food: insights into plant-microbe interactions and legume evolution.</title>
        <authorList>
            <person name="Hane J.K."/>
            <person name="Ming Y."/>
            <person name="Kamphuis L.G."/>
            <person name="Nelson M.N."/>
            <person name="Garg G."/>
            <person name="Atkins C.A."/>
            <person name="Bayer P.E."/>
            <person name="Bravo A."/>
            <person name="Bringans S."/>
            <person name="Cannon S."/>
            <person name="Edwards D."/>
            <person name="Foley R."/>
            <person name="Gao L.L."/>
            <person name="Harrison M.J."/>
            <person name="Huang W."/>
            <person name="Hurgobin B."/>
            <person name="Li S."/>
            <person name="Liu C.W."/>
            <person name="McGrath A."/>
            <person name="Morahan G."/>
            <person name="Murray J."/>
            <person name="Weller J."/>
            <person name="Jian J."/>
            <person name="Singh K.B."/>
        </authorList>
    </citation>
    <scope>NUCLEOTIDE SEQUENCE [LARGE SCALE GENOMIC DNA]</scope>
    <source>
        <strain evidence="10">cv. Tanjil</strain>
        <tissue evidence="9">Whole plant</tissue>
    </source>
</reference>
<feature type="compositionally biased region" description="Basic and acidic residues" evidence="7">
    <location>
        <begin position="249"/>
        <end position="260"/>
    </location>
</feature>
<accession>A0A1J7HG65</accession>
<dbReference type="AlphaFoldDB" id="A0A1J7HG65"/>
<comment type="function">
    <text evidence="6">Transcriptional repressor that regulates multiple aspects of plant growth and development.</text>
</comment>
<dbReference type="Gramene" id="OIW01369">
    <property type="protein sequence ID" value="OIW01369"/>
    <property type="gene ID" value="TanjilG_12909"/>
</dbReference>
<dbReference type="Pfam" id="PF13724">
    <property type="entry name" value="DNA_binding_2"/>
    <property type="match status" value="1"/>
</dbReference>
<keyword evidence="5 6" id="KW-0539">Nucleus</keyword>
<evidence type="ECO:0000256" key="4">
    <source>
        <dbReference type="ARBA" id="ARBA00023163"/>
    </source>
</evidence>
<dbReference type="GO" id="GO:0045892">
    <property type="term" value="P:negative regulation of DNA-templated transcription"/>
    <property type="evidence" value="ECO:0007669"/>
    <property type="project" value="UniProtKB-UniRule"/>
</dbReference>
<dbReference type="InterPro" id="IPR025830">
    <property type="entry name" value="DNA_bnd_dom_ovate"/>
</dbReference>
<dbReference type="InterPro" id="IPR006458">
    <property type="entry name" value="Ovate_C"/>
</dbReference>
<dbReference type="PANTHER" id="PTHR33057:SF151">
    <property type="entry name" value="TRANSCRIPTION REPRESSOR OFP1"/>
    <property type="match status" value="1"/>
</dbReference>
<sequence>MGNNYRFKLSYMMPNAWFYKLKDMGRSRKQISTTTTSQSRKKKHSSSTPTSSTKHSSKPKQQHQYNIPRKSYHFTRDLNLNLNYSHDTSDDILNTSPKTEKDLTTTNFHEPLRKSIKQRAKRRASKTSLAKISYSSSLSPLELELYNPEFRTDNVLLATESLSFHDRVSLSNNNSSCGCKVLLSNNNTNNDIIIDVDNNSIARKDDKLGGDCDDPFSELVLPPIVTKPSTTKFNDLLSDDAKNNNNNNKETKPRSRMVTHKDQEHNVKGETRFTESKSLKGSLLKVKIVKEDIALMKEMRNNSSGSGGSRRLRLRINSPRIRSRKSVSSTAAAGSRRSLSNSFAIVKSSFNPERDFRESMMEMIVHNNIRGSKDLEDLLACYLSLNSDEYHHLIIKVFKQIWFDLIDNH</sequence>
<evidence type="ECO:0000256" key="3">
    <source>
        <dbReference type="ARBA" id="ARBA00023015"/>
    </source>
</evidence>
<gene>
    <name evidence="9" type="ORF">TanjilG_12909</name>
</gene>
<evidence type="ECO:0000256" key="5">
    <source>
        <dbReference type="ARBA" id="ARBA00023242"/>
    </source>
</evidence>
<dbReference type="GO" id="GO:0005634">
    <property type="term" value="C:nucleus"/>
    <property type="evidence" value="ECO:0007669"/>
    <property type="project" value="UniProtKB-SubCell"/>
</dbReference>
<name>A0A1J7HG65_LUPAN</name>
<feature type="region of interest" description="Disordered" evidence="7">
    <location>
        <begin position="231"/>
        <end position="260"/>
    </location>
</feature>
<dbReference type="PROSITE" id="PS51754">
    <property type="entry name" value="OVATE"/>
    <property type="match status" value="1"/>
</dbReference>
<dbReference type="PANTHER" id="PTHR33057">
    <property type="entry name" value="TRANSCRIPTION REPRESSOR OFP7-RELATED"/>
    <property type="match status" value="1"/>
</dbReference>
<dbReference type="STRING" id="3871.A0A1J7HG65"/>
<evidence type="ECO:0000256" key="1">
    <source>
        <dbReference type="ARBA" id="ARBA00004123"/>
    </source>
</evidence>
<feature type="region of interest" description="Disordered" evidence="7">
    <location>
        <begin position="87"/>
        <end position="107"/>
    </location>
</feature>
<dbReference type="Pfam" id="PF04844">
    <property type="entry name" value="Ovate"/>
    <property type="match status" value="1"/>
</dbReference>
<evidence type="ECO:0000256" key="2">
    <source>
        <dbReference type="ARBA" id="ARBA00022491"/>
    </source>
</evidence>
<proteinExistence type="predicted"/>
<evidence type="ECO:0000313" key="9">
    <source>
        <dbReference type="EMBL" id="OIW01369.1"/>
    </source>
</evidence>
<feature type="region of interest" description="Disordered" evidence="7">
    <location>
        <begin position="29"/>
        <end position="68"/>
    </location>
</feature>
<evidence type="ECO:0000259" key="8">
    <source>
        <dbReference type="PROSITE" id="PS51754"/>
    </source>
</evidence>
<dbReference type="EMBL" id="CM007371">
    <property type="protein sequence ID" value="OIW01369.1"/>
    <property type="molecule type" value="Genomic_DNA"/>
</dbReference>